<evidence type="ECO:0000313" key="3">
    <source>
        <dbReference type="Proteomes" id="UP001168478"/>
    </source>
</evidence>
<proteinExistence type="predicted"/>
<organism evidence="2 3">
    <name type="scientific">Leyella lascolaii</name>
    <dbReference type="NCBI Taxonomy" id="1776379"/>
    <lineage>
        <taxon>Bacteria</taxon>
        <taxon>Pseudomonadati</taxon>
        <taxon>Bacteroidota</taxon>
        <taxon>Bacteroidia</taxon>
        <taxon>Bacteroidales</taxon>
        <taxon>Prevotellaceae</taxon>
        <taxon>Leyella</taxon>
    </lineage>
</organism>
<dbReference type="Pfam" id="PF16396">
    <property type="entry name" value="DUF5005"/>
    <property type="match status" value="1"/>
</dbReference>
<dbReference type="SUPFAM" id="SSF75005">
    <property type="entry name" value="Arabinanase/levansucrase/invertase"/>
    <property type="match status" value="1"/>
</dbReference>
<feature type="region of interest" description="Disordered" evidence="1">
    <location>
        <begin position="210"/>
        <end position="230"/>
    </location>
</feature>
<dbReference type="Proteomes" id="UP001168478">
    <property type="component" value="Unassembled WGS sequence"/>
</dbReference>
<reference evidence="2" key="2">
    <citation type="submission" date="2023-08" db="EMBL/GenBank/DDBJ databases">
        <title>Identification and characterization of horizontal gene transfer across gut microbiota members of farm animals based on homology search.</title>
        <authorList>
            <person name="Schwarzerova J."/>
            <person name="Nykrynova M."/>
            <person name="Jureckova K."/>
            <person name="Cejkova D."/>
            <person name="Rychlik I."/>
        </authorList>
    </citation>
    <scope>NUCLEOTIDE SEQUENCE</scope>
    <source>
        <strain evidence="2">ET15</strain>
    </source>
</reference>
<protein>
    <submittedName>
        <fullName evidence="2">DUF5005 domain-containing protein</fullName>
    </submittedName>
</protein>
<dbReference type="InterPro" id="IPR023296">
    <property type="entry name" value="Glyco_hydro_beta-prop_sf"/>
</dbReference>
<accession>A0AAW7JG94</accession>
<dbReference type="InterPro" id="IPR032169">
    <property type="entry name" value="DUF5005"/>
</dbReference>
<sequence length="680" mass="77451">MKVKSILLTFIAALIMVSCYKFTLIEQPHEAVTNSVFNGKVVVKRSGTSDNGSVLHVYGLFGICVPDGWKAEGDIVMTQVPKAGTDVGDDEYKSVITRRLVPNDKYTALLNKDYPKSGYKWIGFMTDRDFKSLFNTSTPETEVDSIYAEFSIRTDDKTGTFHLDYIAGHAAFDKADDIGGEERGWHTRIATFAGDNISNVTFTDTHITVTRPDGSTDNPTDGPDIKPEWDLERMPDATRDGAAVAYKDLKYNRLFTRTRGWNGGDGVLTVGLPDGSVFWTFNDSFYGRVNADDRSRGDCNFPRNSVMLQKATDGVLGETEDDLIWLVDYVNWTDPAAARYFHCRTHLRHPDGEKTLDEILAGDIDQDRVYWSGDGTIYDGKLQMMWMGTASQELRALGTSLATYRLDGTIPEGYYLDDIPDYLPKKGNYLYRELVKHQINDNTVSYGSTLCEGDDGHNYLYATNGYDVLVARTETHDLYSKWQYYVRPEEGGDFVWQDAYPTDEEMKRSQIMENNHQCNMPWVFKDGDWYYMTAQGPYFAREVYIYRSKTPYGPFGEKRLLFVLPGELDKLGDTAYHWLYMVNLHPALSRVEELVFSTNSDPDNFWKNFNDPGSADYYRPFFYRVFNWKNLFGDDTTSGIGGVSVTPVVKDGHYYNLQGIRVDRPTRGIYIHNGRKVVVR</sequence>
<feature type="compositionally biased region" description="Polar residues" evidence="1">
    <location>
        <begin position="210"/>
        <end position="219"/>
    </location>
</feature>
<evidence type="ECO:0000256" key="1">
    <source>
        <dbReference type="SAM" id="MobiDB-lite"/>
    </source>
</evidence>
<reference evidence="2" key="1">
    <citation type="submission" date="2023-06" db="EMBL/GenBank/DDBJ databases">
        <authorList>
            <person name="Zeman M."/>
            <person name="Kubasova T."/>
            <person name="Jahodarova E."/>
            <person name="Nykrynova M."/>
            <person name="Rychlik I."/>
        </authorList>
    </citation>
    <scope>NUCLEOTIDE SEQUENCE</scope>
    <source>
        <strain evidence="2">ET15</strain>
    </source>
</reference>
<evidence type="ECO:0000313" key="2">
    <source>
        <dbReference type="EMBL" id="MDN0024889.1"/>
    </source>
</evidence>
<comment type="caution">
    <text evidence="2">The sequence shown here is derived from an EMBL/GenBank/DDBJ whole genome shotgun (WGS) entry which is preliminary data.</text>
</comment>
<dbReference type="RefSeq" id="WP_289836510.1">
    <property type="nucleotide sequence ID" value="NZ_JAUEIF010000003.1"/>
</dbReference>
<dbReference type="EMBL" id="JAUEIF010000003">
    <property type="protein sequence ID" value="MDN0024889.1"/>
    <property type="molecule type" value="Genomic_DNA"/>
</dbReference>
<gene>
    <name evidence="2" type="ORF">QVN84_05055</name>
</gene>
<dbReference type="PROSITE" id="PS51257">
    <property type="entry name" value="PROKAR_LIPOPROTEIN"/>
    <property type="match status" value="1"/>
</dbReference>
<name>A0AAW7JG94_9BACT</name>
<dbReference type="AlphaFoldDB" id="A0AAW7JG94"/>